<accession>A0AA92K1X5</accession>
<proteinExistence type="predicted"/>
<gene>
    <name evidence="1" type="ORF">HF909_10685</name>
</gene>
<name>A0AA92K1X5_RALSL</name>
<dbReference type="EMBL" id="CP051169">
    <property type="protein sequence ID" value="QOK96850.1"/>
    <property type="molecule type" value="Genomic_DNA"/>
</dbReference>
<organism evidence="1 2">
    <name type="scientific">Ralstonia solanacearum</name>
    <name type="common">Pseudomonas solanacearum</name>
    <dbReference type="NCBI Taxonomy" id="305"/>
    <lineage>
        <taxon>Bacteria</taxon>
        <taxon>Pseudomonadati</taxon>
        <taxon>Pseudomonadota</taxon>
        <taxon>Betaproteobacteria</taxon>
        <taxon>Burkholderiales</taxon>
        <taxon>Burkholderiaceae</taxon>
        <taxon>Ralstonia</taxon>
        <taxon>Ralstonia solanacearum species complex</taxon>
    </lineage>
</organism>
<protein>
    <submittedName>
        <fullName evidence="1">Uncharacterized protein</fullName>
    </submittedName>
</protein>
<sequence length="62" mass="6989">MTDLDLFSRLTATMSLADQIADDTRLTAKEREIAALMRDSLKSWRGAAFKFREWQPAAVVTA</sequence>
<reference evidence="2" key="1">
    <citation type="submission" date="2020-04" db="EMBL/GenBank/DDBJ databases">
        <title>Ralstonia solanacearum UW576, UW763, UW773, and UW774.</title>
        <authorList>
            <person name="Steidl O."/>
            <person name="Truchon A."/>
            <person name="Allen C."/>
        </authorList>
    </citation>
    <scope>NUCLEOTIDE SEQUENCE [LARGE SCALE GENOMIC DNA]</scope>
    <source>
        <strain evidence="2">UW774</strain>
    </source>
</reference>
<evidence type="ECO:0000313" key="1">
    <source>
        <dbReference type="EMBL" id="QOK96850.1"/>
    </source>
</evidence>
<evidence type="ECO:0000313" key="2">
    <source>
        <dbReference type="Proteomes" id="UP000593970"/>
    </source>
</evidence>
<dbReference type="Proteomes" id="UP000593970">
    <property type="component" value="Chromosome"/>
</dbReference>
<dbReference type="AlphaFoldDB" id="A0AA92K1X5"/>